<sequence length="116" mass="13352">AAPKFQPYLNFSTFKPANRSLSSLKESVIQIILIANRTKVFDVITSISPQENNVVIIMLDEDKIKNRKFMNAITPYGPKIEIIQKNKAISSQPEIDMSEDGPKDTEYAFMRRWFIQ</sequence>
<evidence type="ECO:0000313" key="2">
    <source>
        <dbReference type="Proteomes" id="UP000789901"/>
    </source>
</evidence>
<keyword evidence="2" id="KW-1185">Reference proteome</keyword>
<feature type="non-terminal residue" evidence="1">
    <location>
        <position position="1"/>
    </location>
</feature>
<protein>
    <submittedName>
        <fullName evidence="1">3525_t:CDS:1</fullName>
    </submittedName>
</protein>
<comment type="caution">
    <text evidence="1">The sequence shown here is derived from an EMBL/GenBank/DDBJ whole genome shotgun (WGS) entry which is preliminary data.</text>
</comment>
<accession>A0ABN7W7Q1</accession>
<evidence type="ECO:0000313" key="1">
    <source>
        <dbReference type="EMBL" id="CAG8819718.1"/>
    </source>
</evidence>
<gene>
    <name evidence="1" type="ORF">GMARGA_LOCUS27381</name>
</gene>
<reference evidence="1 2" key="1">
    <citation type="submission" date="2021-06" db="EMBL/GenBank/DDBJ databases">
        <authorList>
            <person name="Kallberg Y."/>
            <person name="Tangrot J."/>
            <person name="Rosling A."/>
        </authorList>
    </citation>
    <scope>NUCLEOTIDE SEQUENCE [LARGE SCALE GENOMIC DNA]</scope>
    <source>
        <strain evidence="1 2">120-4 pot B 10/14</strain>
    </source>
</reference>
<organism evidence="1 2">
    <name type="scientific">Gigaspora margarita</name>
    <dbReference type="NCBI Taxonomy" id="4874"/>
    <lineage>
        <taxon>Eukaryota</taxon>
        <taxon>Fungi</taxon>
        <taxon>Fungi incertae sedis</taxon>
        <taxon>Mucoromycota</taxon>
        <taxon>Glomeromycotina</taxon>
        <taxon>Glomeromycetes</taxon>
        <taxon>Diversisporales</taxon>
        <taxon>Gigasporaceae</taxon>
        <taxon>Gigaspora</taxon>
    </lineage>
</organism>
<dbReference type="EMBL" id="CAJVQB010033392">
    <property type="protein sequence ID" value="CAG8819718.1"/>
    <property type="molecule type" value="Genomic_DNA"/>
</dbReference>
<proteinExistence type="predicted"/>
<name>A0ABN7W7Q1_GIGMA</name>
<dbReference type="Proteomes" id="UP000789901">
    <property type="component" value="Unassembled WGS sequence"/>
</dbReference>